<accession>A0A382TVT9</accession>
<evidence type="ECO:0000313" key="2">
    <source>
        <dbReference type="EMBL" id="SVD26174.1"/>
    </source>
</evidence>
<reference evidence="2" key="1">
    <citation type="submission" date="2018-05" db="EMBL/GenBank/DDBJ databases">
        <authorList>
            <person name="Lanie J.A."/>
            <person name="Ng W.-L."/>
            <person name="Kazmierczak K.M."/>
            <person name="Andrzejewski T.M."/>
            <person name="Davidsen T.M."/>
            <person name="Wayne K.J."/>
            <person name="Tettelin H."/>
            <person name="Glass J.I."/>
            <person name="Rusch D."/>
            <person name="Podicherti R."/>
            <person name="Tsui H.-C.T."/>
            <person name="Winkler M.E."/>
        </authorList>
    </citation>
    <scope>NUCLEOTIDE SEQUENCE</scope>
</reference>
<dbReference type="EMBL" id="UINC01139559">
    <property type="protein sequence ID" value="SVD26174.1"/>
    <property type="molecule type" value="Genomic_DNA"/>
</dbReference>
<dbReference type="PANTHER" id="PTHR35458">
    <property type="entry name" value="SLR0755 PROTEIN"/>
    <property type="match status" value="1"/>
</dbReference>
<dbReference type="AlphaFoldDB" id="A0A382TVT9"/>
<sequence length="187" mass="21284">MESDYNPCYINIYYSGSIKMTEILINQSVAILCDGNNIERSIHGMSKSTKAMINFDELIPKLLNGRGLNRLIYFREGKSISKKFAERLHENYYGSVIPCHKSADIPLSIKATQLASKVDTIIIMSGDSDFVELVTHLRAEGVRVEIAAVKRNTANILIDESDYYHEITSDDWFIYKASKRSTYTKKK</sequence>
<name>A0A382TVT9_9ZZZZ</name>
<gene>
    <name evidence="2" type="ORF">METZ01_LOCUS379028</name>
</gene>
<proteinExistence type="predicted"/>
<protein>
    <recommendedName>
        <fullName evidence="1">NYN domain-containing protein</fullName>
    </recommendedName>
</protein>
<feature type="domain" description="NYN" evidence="1">
    <location>
        <begin position="29"/>
        <end position="167"/>
    </location>
</feature>
<dbReference type="Pfam" id="PF01936">
    <property type="entry name" value="NYN"/>
    <property type="match status" value="1"/>
</dbReference>
<dbReference type="Gene3D" id="3.40.50.1010">
    <property type="entry name" value="5'-nuclease"/>
    <property type="match status" value="1"/>
</dbReference>
<organism evidence="2">
    <name type="scientific">marine metagenome</name>
    <dbReference type="NCBI Taxonomy" id="408172"/>
    <lineage>
        <taxon>unclassified sequences</taxon>
        <taxon>metagenomes</taxon>
        <taxon>ecological metagenomes</taxon>
    </lineage>
</organism>
<dbReference type="InterPro" id="IPR021139">
    <property type="entry name" value="NYN"/>
</dbReference>
<evidence type="ECO:0000259" key="1">
    <source>
        <dbReference type="Pfam" id="PF01936"/>
    </source>
</evidence>
<dbReference type="PANTHER" id="PTHR35458:SF8">
    <property type="entry name" value="SLR0650 PROTEIN"/>
    <property type="match status" value="1"/>
</dbReference>
<dbReference type="InterPro" id="IPR047140">
    <property type="entry name" value="LabA"/>
</dbReference>
<dbReference type="GO" id="GO:0004540">
    <property type="term" value="F:RNA nuclease activity"/>
    <property type="evidence" value="ECO:0007669"/>
    <property type="project" value="InterPro"/>
</dbReference>